<proteinExistence type="predicted"/>
<gene>
    <name evidence="3" type="ORF">METZ01_LOCUS316896</name>
</gene>
<dbReference type="InterPro" id="IPR051012">
    <property type="entry name" value="CellSynth/LPSAsmb/PSIAsmb"/>
</dbReference>
<reference evidence="3" key="1">
    <citation type="submission" date="2018-05" db="EMBL/GenBank/DDBJ databases">
        <authorList>
            <person name="Lanie J.A."/>
            <person name="Ng W.-L."/>
            <person name="Kazmierczak K.M."/>
            <person name="Andrzejewski T.M."/>
            <person name="Davidsen T.M."/>
            <person name="Wayne K.J."/>
            <person name="Tettelin H."/>
            <person name="Glass J.I."/>
            <person name="Rusch D."/>
            <person name="Podicherti R."/>
            <person name="Tsui H.-C.T."/>
            <person name="Winkler M.E."/>
        </authorList>
    </citation>
    <scope>NUCLEOTIDE SEQUENCE</scope>
</reference>
<sequence>MRTFASSLYLQARRLGGFIAMLFLLTGISTIQAQNDKKATDAYLGANGLFNLGLYEQAIGSYKEFLKIYPKHPKIIHVRYGLGISYFQLKQYEKATEVLGKVAGDPKAPDVPRANLFWGQSLLMLGKPANAEGAFIAGMKALPEDSKDLALRANLQVSQLEALFQQKKWKGVVDTAKSLKGKIGNRSTRVAFQGAFALYELKLFKEAGTALASLKPSVKNTAYEQQTHFLLAESLREQKQFPLAIKEFEVAASLKGDFASEALYRLGFLQFNQRNYKVAAKNFDDFRMKYKDSVGKEKPEQFQNARIFLGRAQMELGQYKVAEKVFADLAAESKAGAKVFLWQGR</sequence>
<keyword evidence="1" id="KW-0677">Repeat</keyword>
<dbReference type="PANTHER" id="PTHR45586:SF1">
    <property type="entry name" value="LIPOPOLYSACCHARIDE ASSEMBLY PROTEIN B"/>
    <property type="match status" value="1"/>
</dbReference>
<dbReference type="AlphaFoldDB" id="A0A382NWC5"/>
<evidence type="ECO:0000256" key="2">
    <source>
        <dbReference type="ARBA" id="ARBA00022803"/>
    </source>
</evidence>
<evidence type="ECO:0008006" key="4">
    <source>
        <dbReference type="Google" id="ProtNLM"/>
    </source>
</evidence>
<name>A0A382NWC5_9ZZZZ</name>
<dbReference type="EMBL" id="UINC01102425">
    <property type="protein sequence ID" value="SVC64042.1"/>
    <property type="molecule type" value="Genomic_DNA"/>
</dbReference>
<dbReference type="Pfam" id="PF13174">
    <property type="entry name" value="TPR_6"/>
    <property type="match status" value="1"/>
</dbReference>
<organism evidence="3">
    <name type="scientific">marine metagenome</name>
    <dbReference type="NCBI Taxonomy" id="408172"/>
    <lineage>
        <taxon>unclassified sequences</taxon>
        <taxon>metagenomes</taxon>
        <taxon>ecological metagenomes</taxon>
    </lineage>
</organism>
<evidence type="ECO:0000313" key="3">
    <source>
        <dbReference type="EMBL" id="SVC64042.1"/>
    </source>
</evidence>
<dbReference type="PANTHER" id="PTHR45586">
    <property type="entry name" value="TPR REPEAT-CONTAINING PROTEIN PA4667"/>
    <property type="match status" value="1"/>
</dbReference>
<feature type="non-terminal residue" evidence="3">
    <location>
        <position position="345"/>
    </location>
</feature>
<keyword evidence="2" id="KW-0802">TPR repeat</keyword>
<accession>A0A382NWC5</accession>
<dbReference type="InterPro" id="IPR011990">
    <property type="entry name" value="TPR-like_helical_dom_sf"/>
</dbReference>
<dbReference type="Gene3D" id="1.25.40.10">
    <property type="entry name" value="Tetratricopeptide repeat domain"/>
    <property type="match status" value="2"/>
</dbReference>
<dbReference type="Pfam" id="PF12895">
    <property type="entry name" value="ANAPC3"/>
    <property type="match status" value="1"/>
</dbReference>
<protein>
    <recommendedName>
        <fullName evidence="4">Outer membrane lipoprotein BamD-like domain-containing protein</fullName>
    </recommendedName>
</protein>
<evidence type="ECO:0000256" key="1">
    <source>
        <dbReference type="ARBA" id="ARBA00022737"/>
    </source>
</evidence>
<dbReference type="InterPro" id="IPR019734">
    <property type="entry name" value="TPR_rpt"/>
</dbReference>
<dbReference type="SUPFAM" id="SSF48452">
    <property type="entry name" value="TPR-like"/>
    <property type="match status" value="2"/>
</dbReference>